<feature type="compositionally biased region" description="Basic and acidic residues" evidence="4">
    <location>
        <begin position="862"/>
        <end position="873"/>
    </location>
</feature>
<accession>A0A182T2A0</accession>
<feature type="region of interest" description="Disordered" evidence="4">
    <location>
        <begin position="785"/>
        <end position="880"/>
    </location>
</feature>
<feature type="compositionally biased region" description="Acidic residues" evidence="4">
    <location>
        <begin position="1712"/>
        <end position="1724"/>
    </location>
</feature>
<sequence>MRIDDVPSASTLPSAKDSVESLPGIIAPSNTVNATIAATKTIKKTYKLGNFAPQIADLLKASIGKKTTTNKPPTQTIGKVAAVSKPPSQLNDKLEIASLPSNTSHQNLNNQSTPMVVEQSKPATENSTEAVTDKLPEMPLDIISFKDTIVMDPQAAATTIEGKGPVLVSRLDNISPTEAVVTKPPPAPAEKVPIADAQLSGAKQIQKVHKLTPEQWQLALQSVKKVKSKTVPLSKAKKDNNNVAAPSPQATAPERLIVPQNKPPIVVPFAAPVAALTKPSASMDVSSKMVNIISNIVLPPLNVFNSSPHRSANGQGSSTSPGITTAHQNIFSVSDGAVAITIPTTPPCTTATPATPYVPSIDSGQYPKLFILHQPAPSSPSTEQSGGRLKLAQHSLSVTVLPSHTVRNEHPPIGFSQKIPFALPTPEVTVRKISPKQTSYANAAPVPLPTPIISVTVTPAANVEGSNIALATRNDAPVDPRIVPKIVIDGCDTADLDDSQASHSSTSSSSSSCHNAVPTHQPQNHSDFDTTTPATDCSVTAGMGCSPDVRNKLRAKTLLNMRKKKECELGGELPRQYAGPAANKHQGNIDASASQHALTAGELKPCDSTADDAPKSECSVDTGVASQLPPTLFLLSPQSEAFDLKPQHAITALTGEAEPAAAAIATTGEQTSVLDIMSVKRPESPEPRKDASKKGRAPTSKSKQAEAQKLDDPKSNDPEAKPLMKCGDDVVAGSTGSPKAESSNNTVCDEKKYLESNAFFGYSSASIEHAVRDFADRARTIDWVLSKRQSTEEGTNEREDASEPPLLPTKEAIVEVDSELASSCGPVTENLEEGTCENKESSDEPPSLPSKEVYNEPDSSENFEKATCDKEDTSEPSFTKTKEVIVEADNVAATFCRPVTDDFDHSGTSLVSDNTSFKKIEPTETAIPAVPDETDNTQQTEKPRENIAGTDVNLTERLSEMAFNDSVAMMSDNNKEIADKQENDSNKSAEEVKEDCVEIDLEDPDFEEHDFAVAEPGSSPPEQPDRLNQAATGVDLIIAMAALRREKRILSVDDTSDREYEIGRMDPAPATTFPTPTPTPSTSFRDGPLGREKKRYRRKRRRDKLVKLLWKHVNFQALVDDLVNREKRHFGYRSSSEEKEFSMESESDELTQSSDESLPEVTILNRILAKSRAASSSAADSVVQNLAECDQPLAKNDQRDEVEPSTRFIGDKSAEERSLPAGSVDPVAPCNEAFAQEPITTTTICDKIETNVETCDTTSSAVAELNNTQSEQVLLTPVSRKRRLASSASGLAKRKASNLARSKLYRTAPIEVPFDSSDGSRNEVVSDCSSDGLSTVEAVNSTSNLDAQFARQSGTGAAERNNHDVNPAGKQPPPAPGKNMPKRGRGRPVAASKAKQAQAQEAIVPKTASLSNDPEDEPLVKCGNCGGDVVAAAWEDHANYHNGAAYRVGVDATLNMKDVKALSTAILRFMKIYNRKELACERCGMVKKSGLGMASHYVSCGLSELEQEQSKASCVHCGRKMKAVSLLVHQQQHCRVLKEQQRQMVLSERDATAAATKETTASGRKKRKSVASAERMIKKMSKEINEDPIRELMVEVTGTGVSKAIVQCRVKHLQQSAEAVCDVDGCPFFGMTSEQTSREYGDNGETEQQKPLYQCSKCAYMSTSPDGIKIHISTDHPQLMRLVAAQRLQSSLTGGSDSDVYTGYRDGSSTTDDCDSFALDDEDEGKGNKGKGKKGKTKAKKAPSKAGSKAISMDLMLDSSMVSVGADETDVYKEMVLQESIEFKQDKLKYHIMSAKWTQEFRREQYTARLLFADLRPDVDTSYLRSFVNLKDYLPQARHSLRYVQCNSGQYEPGYTSEKFTHRWQQKRTFEGETLGCESLFFCGGPVVSLDWLPLPDEAGNDCDQFLAVACKQRYDEYYNCEQLAVPRRSHKCLVQIWNVGPIQNIG</sequence>
<dbReference type="VEuPathDB" id="VectorBase:AMAM018183"/>
<evidence type="ECO:0000313" key="6">
    <source>
        <dbReference type="EnsemblMetazoa" id="AMAM018183-PA"/>
    </source>
</evidence>
<reference evidence="6" key="2">
    <citation type="submission" date="2020-05" db="UniProtKB">
        <authorList>
            <consortium name="EnsemblMetazoa"/>
        </authorList>
    </citation>
    <scope>IDENTIFICATION</scope>
    <source>
        <strain evidence="6">maculatus3</strain>
    </source>
</reference>
<feature type="domain" description="C2H2-type" evidence="5">
    <location>
        <begin position="1512"/>
        <end position="1533"/>
    </location>
</feature>
<feature type="compositionally biased region" description="Polar residues" evidence="4">
    <location>
        <begin position="734"/>
        <end position="747"/>
    </location>
</feature>
<proteinExistence type="predicted"/>
<evidence type="ECO:0000256" key="4">
    <source>
        <dbReference type="SAM" id="MobiDB-lite"/>
    </source>
</evidence>
<feature type="region of interest" description="Disordered" evidence="4">
    <location>
        <begin position="1063"/>
        <end position="1096"/>
    </location>
</feature>
<dbReference type="InterPro" id="IPR013087">
    <property type="entry name" value="Znf_C2H2_type"/>
</dbReference>
<evidence type="ECO:0000313" key="7">
    <source>
        <dbReference type="Proteomes" id="UP000075901"/>
    </source>
</evidence>
<keyword evidence="2" id="KW-0804">Transcription</keyword>
<feature type="compositionally biased region" description="Low complexity" evidence="4">
    <location>
        <begin position="1067"/>
        <end position="1084"/>
    </location>
</feature>
<dbReference type="GO" id="GO:0005634">
    <property type="term" value="C:nucleus"/>
    <property type="evidence" value="ECO:0007669"/>
    <property type="project" value="UniProtKB-SubCell"/>
</dbReference>
<feature type="region of interest" description="Disordered" evidence="4">
    <location>
        <begin position="1551"/>
        <end position="1572"/>
    </location>
</feature>
<feature type="compositionally biased region" description="Basic and acidic residues" evidence="4">
    <location>
        <begin position="678"/>
        <end position="693"/>
    </location>
</feature>
<feature type="region of interest" description="Disordered" evidence="4">
    <location>
        <begin position="100"/>
        <end position="130"/>
    </location>
</feature>
<feature type="compositionally biased region" description="Basic and acidic residues" evidence="4">
    <location>
        <begin position="703"/>
        <end position="728"/>
    </location>
</feature>
<evidence type="ECO:0000256" key="2">
    <source>
        <dbReference type="ARBA" id="ARBA00023163"/>
    </source>
</evidence>
<feature type="region of interest" description="Disordered" evidence="4">
    <location>
        <begin position="673"/>
        <end position="747"/>
    </location>
</feature>
<feature type="region of interest" description="Disordered" evidence="4">
    <location>
        <begin position="497"/>
        <end position="531"/>
    </location>
</feature>
<dbReference type="Proteomes" id="UP000075901">
    <property type="component" value="Unassembled WGS sequence"/>
</dbReference>
<dbReference type="PANTHER" id="PTHR15052:SF2">
    <property type="entry name" value="GENERAL TRANSCRIPTION FACTOR 3C POLYPEPTIDE 2"/>
    <property type="match status" value="1"/>
</dbReference>
<feature type="compositionally biased region" description="Basic residues" evidence="4">
    <location>
        <begin position="1728"/>
        <end position="1743"/>
    </location>
</feature>
<feature type="domain" description="C2H2-type" evidence="5">
    <location>
        <begin position="1653"/>
        <end position="1676"/>
    </location>
</feature>
<feature type="region of interest" description="Disordered" evidence="4">
    <location>
        <begin position="1699"/>
        <end position="1746"/>
    </location>
</feature>
<keyword evidence="3" id="KW-0539">Nucleus</keyword>
<evidence type="ECO:0000256" key="3">
    <source>
        <dbReference type="ARBA" id="ARBA00023242"/>
    </source>
</evidence>
<feature type="compositionally biased region" description="Polar residues" evidence="4">
    <location>
        <begin position="121"/>
        <end position="130"/>
    </location>
</feature>
<evidence type="ECO:0000256" key="1">
    <source>
        <dbReference type="ARBA" id="ARBA00004123"/>
    </source>
</evidence>
<name>A0A182T2A0_9DIPT</name>
<feature type="compositionally biased region" description="Basic and acidic residues" evidence="4">
    <location>
        <begin position="789"/>
        <end position="801"/>
    </location>
</feature>
<protein>
    <recommendedName>
        <fullName evidence="5">C2H2-type domain-containing protein</fullName>
    </recommendedName>
</protein>
<evidence type="ECO:0000259" key="5">
    <source>
        <dbReference type="SMART" id="SM00355"/>
    </source>
</evidence>
<comment type="subcellular location">
    <subcellularLocation>
        <location evidence="1">Nucleus</location>
    </subcellularLocation>
</comment>
<feature type="compositionally biased region" description="Low complexity" evidence="4">
    <location>
        <begin position="1390"/>
        <end position="1402"/>
    </location>
</feature>
<keyword evidence="7" id="KW-1185">Reference proteome</keyword>
<dbReference type="InterPro" id="IPR052416">
    <property type="entry name" value="GTF3C_component"/>
</dbReference>
<feature type="region of interest" description="Disordered" evidence="4">
    <location>
        <begin position="1192"/>
        <end position="1225"/>
    </location>
</feature>
<feature type="compositionally biased region" description="Polar residues" evidence="4">
    <location>
        <begin position="518"/>
        <end position="531"/>
    </location>
</feature>
<feature type="region of interest" description="Disordered" evidence="4">
    <location>
        <begin position="1131"/>
        <end position="1157"/>
    </location>
</feature>
<feature type="compositionally biased region" description="Polar residues" evidence="4">
    <location>
        <begin position="100"/>
        <end position="114"/>
    </location>
</feature>
<feature type="compositionally biased region" description="Polar residues" evidence="4">
    <location>
        <begin position="906"/>
        <end position="915"/>
    </location>
</feature>
<feature type="compositionally biased region" description="Basic and acidic residues" evidence="4">
    <location>
        <begin position="1196"/>
        <end position="1218"/>
    </location>
</feature>
<reference evidence="7" key="1">
    <citation type="submission" date="2013-09" db="EMBL/GenBank/DDBJ databases">
        <title>The Genome Sequence of Anopheles maculatus species B.</title>
        <authorList>
            <consortium name="The Broad Institute Genomics Platform"/>
            <person name="Neafsey D.E."/>
            <person name="Besansky N."/>
            <person name="Howell P."/>
            <person name="Walton C."/>
            <person name="Young S.K."/>
            <person name="Zeng Q."/>
            <person name="Gargeya S."/>
            <person name="Fitzgerald M."/>
            <person name="Haas B."/>
            <person name="Abouelleil A."/>
            <person name="Allen A.W."/>
            <person name="Alvarado L."/>
            <person name="Arachchi H.M."/>
            <person name="Berlin A.M."/>
            <person name="Chapman S.B."/>
            <person name="Gainer-Dewar J."/>
            <person name="Goldberg J."/>
            <person name="Griggs A."/>
            <person name="Gujja S."/>
            <person name="Hansen M."/>
            <person name="Howarth C."/>
            <person name="Imamovic A."/>
            <person name="Ireland A."/>
            <person name="Larimer J."/>
            <person name="McCowan C."/>
            <person name="Murphy C."/>
            <person name="Pearson M."/>
            <person name="Poon T.W."/>
            <person name="Priest M."/>
            <person name="Roberts A."/>
            <person name="Saif S."/>
            <person name="Shea T."/>
            <person name="Sisk P."/>
            <person name="Sykes S."/>
            <person name="Wortman J."/>
            <person name="Nusbaum C."/>
            <person name="Birren B."/>
        </authorList>
    </citation>
    <scope>NUCLEOTIDE SEQUENCE [LARGE SCALE GENOMIC DNA]</scope>
    <source>
        <strain evidence="7">maculatus3</strain>
    </source>
</reference>
<dbReference type="GO" id="GO:0006383">
    <property type="term" value="P:transcription by RNA polymerase III"/>
    <property type="evidence" value="ECO:0007669"/>
    <property type="project" value="TreeGrafter"/>
</dbReference>
<feature type="compositionally biased region" description="Low complexity" evidence="4">
    <location>
        <begin position="1552"/>
        <end position="1561"/>
    </location>
</feature>
<feature type="region of interest" description="Disordered" evidence="4">
    <location>
        <begin position="899"/>
        <end position="942"/>
    </location>
</feature>
<feature type="compositionally biased region" description="Low complexity" evidence="4">
    <location>
        <begin position="499"/>
        <end position="512"/>
    </location>
</feature>
<organism evidence="6 7">
    <name type="scientific">Anopheles maculatus</name>
    <dbReference type="NCBI Taxonomy" id="74869"/>
    <lineage>
        <taxon>Eukaryota</taxon>
        <taxon>Metazoa</taxon>
        <taxon>Ecdysozoa</taxon>
        <taxon>Arthropoda</taxon>
        <taxon>Hexapoda</taxon>
        <taxon>Insecta</taxon>
        <taxon>Pterygota</taxon>
        <taxon>Neoptera</taxon>
        <taxon>Endopterygota</taxon>
        <taxon>Diptera</taxon>
        <taxon>Nematocera</taxon>
        <taxon>Culicoidea</taxon>
        <taxon>Culicidae</taxon>
        <taxon>Anophelinae</taxon>
        <taxon>Anopheles</taxon>
        <taxon>Anopheles maculatus group</taxon>
    </lineage>
</organism>
<dbReference type="GO" id="GO:0000127">
    <property type="term" value="C:transcription factor TFIIIC complex"/>
    <property type="evidence" value="ECO:0007669"/>
    <property type="project" value="TreeGrafter"/>
</dbReference>
<dbReference type="SMART" id="SM00355">
    <property type="entry name" value="ZnF_C2H2"/>
    <property type="match status" value="2"/>
</dbReference>
<dbReference type="EnsemblMetazoa" id="AMAM018183-RA">
    <property type="protein sequence ID" value="AMAM018183-PA"/>
    <property type="gene ID" value="AMAM018183"/>
</dbReference>
<dbReference type="PANTHER" id="PTHR15052">
    <property type="entry name" value="RNA POLYMERASE III TRANSCRIPTION INITIATION FACTOR COMPLEX SUBUNIT"/>
    <property type="match status" value="1"/>
</dbReference>
<feature type="region of interest" description="Disordered" evidence="4">
    <location>
        <begin position="1351"/>
        <end position="1412"/>
    </location>
</feature>
<feature type="region of interest" description="Disordered" evidence="4">
    <location>
        <begin position="1"/>
        <end position="22"/>
    </location>
</feature>